<accession>A0A6G0YFC9</accession>
<feature type="compositionally biased region" description="Basic and acidic residues" evidence="1">
    <location>
        <begin position="114"/>
        <end position="129"/>
    </location>
</feature>
<dbReference type="EMBL" id="VUJU01004265">
    <property type="protein sequence ID" value="KAF0754968.1"/>
    <property type="molecule type" value="Genomic_DNA"/>
</dbReference>
<gene>
    <name evidence="2" type="ORF">FWK35_00018150</name>
</gene>
<feature type="compositionally biased region" description="Polar residues" evidence="1">
    <location>
        <begin position="97"/>
        <end position="107"/>
    </location>
</feature>
<feature type="non-terminal residue" evidence="2">
    <location>
        <position position="1"/>
    </location>
</feature>
<dbReference type="Proteomes" id="UP000478052">
    <property type="component" value="Unassembled WGS sequence"/>
</dbReference>
<organism evidence="2 3">
    <name type="scientific">Aphis craccivora</name>
    <name type="common">Cowpea aphid</name>
    <dbReference type="NCBI Taxonomy" id="307492"/>
    <lineage>
        <taxon>Eukaryota</taxon>
        <taxon>Metazoa</taxon>
        <taxon>Ecdysozoa</taxon>
        <taxon>Arthropoda</taxon>
        <taxon>Hexapoda</taxon>
        <taxon>Insecta</taxon>
        <taxon>Pterygota</taxon>
        <taxon>Neoptera</taxon>
        <taxon>Paraneoptera</taxon>
        <taxon>Hemiptera</taxon>
        <taxon>Sternorrhyncha</taxon>
        <taxon>Aphidomorpha</taxon>
        <taxon>Aphidoidea</taxon>
        <taxon>Aphididae</taxon>
        <taxon>Aphidini</taxon>
        <taxon>Aphis</taxon>
        <taxon>Aphis</taxon>
    </lineage>
</organism>
<proteinExistence type="predicted"/>
<evidence type="ECO:0000313" key="3">
    <source>
        <dbReference type="Proteomes" id="UP000478052"/>
    </source>
</evidence>
<feature type="region of interest" description="Disordered" evidence="1">
    <location>
        <begin position="80"/>
        <end position="129"/>
    </location>
</feature>
<evidence type="ECO:0000256" key="1">
    <source>
        <dbReference type="SAM" id="MobiDB-lite"/>
    </source>
</evidence>
<sequence length="144" mass="16325">NCTTFLNIQNSQFISVGHPNRVRDGGRHATVPTIHTSSAIRHSRIAYVVGLITTGTQRGTRKTSFLDTQVPFPTEFLVKRFSPDPLEGGFHKPRNRGTPSDNDNEQLPKSMASKHIEHSTKRFLREPKRSVVSKELINNDSYKW</sequence>
<dbReference type="AlphaFoldDB" id="A0A6G0YFC9"/>
<evidence type="ECO:0000313" key="2">
    <source>
        <dbReference type="EMBL" id="KAF0754968.1"/>
    </source>
</evidence>
<feature type="non-terminal residue" evidence="2">
    <location>
        <position position="144"/>
    </location>
</feature>
<keyword evidence="3" id="KW-1185">Reference proteome</keyword>
<comment type="caution">
    <text evidence="2">The sequence shown here is derived from an EMBL/GenBank/DDBJ whole genome shotgun (WGS) entry which is preliminary data.</text>
</comment>
<reference evidence="2 3" key="1">
    <citation type="submission" date="2019-08" db="EMBL/GenBank/DDBJ databases">
        <title>Whole genome of Aphis craccivora.</title>
        <authorList>
            <person name="Voronova N.V."/>
            <person name="Shulinski R.S."/>
            <person name="Bandarenka Y.V."/>
            <person name="Zhorov D.G."/>
            <person name="Warner D."/>
        </authorList>
    </citation>
    <scope>NUCLEOTIDE SEQUENCE [LARGE SCALE GENOMIC DNA]</scope>
    <source>
        <strain evidence="2">180601</strain>
        <tissue evidence="2">Whole Body</tissue>
    </source>
</reference>
<protein>
    <submittedName>
        <fullName evidence="2">Uncharacterized protein</fullName>
    </submittedName>
</protein>
<name>A0A6G0YFC9_APHCR</name>
<dbReference type="OrthoDB" id="10617711at2759"/>